<keyword evidence="2" id="KW-1185">Reference proteome</keyword>
<comment type="caution">
    <text evidence="1">The sequence shown here is derived from an EMBL/GenBank/DDBJ whole genome shotgun (WGS) entry which is preliminary data.</text>
</comment>
<proteinExistence type="predicted"/>
<organism evidence="1 2">
    <name type="scientific">Bauhinia variegata</name>
    <name type="common">Purple orchid tree</name>
    <name type="synonym">Phanera variegata</name>
    <dbReference type="NCBI Taxonomy" id="167791"/>
    <lineage>
        <taxon>Eukaryota</taxon>
        <taxon>Viridiplantae</taxon>
        <taxon>Streptophyta</taxon>
        <taxon>Embryophyta</taxon>
        <taxon>Tracheophyta</taxon>
        <taxon>Spermatophyta</taxon>
        <taxon>Magnoliopsida</taxon>
        <taxon>eudicotyledons</taxon>
        <taxon>Gunneridae</taxon>
        <taxon>Pentapetalae</taxon>
        <taxon>rosids</taxon>
        <taxon>fabids</taxon>
        <taxon>Fabales</taxon>
        <taxon>Fabaceae</taxon>
        <taxon>Cercidoideae</taxon>
        <taxon>Cercideae</taxon>
        <taxon>Bauhiniinae</taxon>
        <taxon>Bauhinia</taxon>
    </lineage>
</organism>
<protein>
    <submittedName>
        <fullName evidence="1">Uncharacterized protein</fullName>
    </submittedName>
</protein>
<accession>A0ACB9MSM8</accession>
<sequence length="88" mass="9909">MYHPFPQKKRLVSYLSISSTSRDAAALSPMVYRSCLRGHDSRESFAVAIQRSLLMLIAVELRPKLAVFGFEGTVTLRLLVLDLEVIDI</sequence>
<evidence type="ECO:0000313" key="2">
    <source>
        <dbReference type="Proteomes" id="UP000828941"/>
    </source>
</evidence>
<dbReference type="Proteomes" id="UP000828941">
    <property type="component" value="Chromosome 8"/>
</dbReference>
<name>A0ACB9MSM8_BAUVA</name>
<dbReference type="EMBL" id="CM039433">
    <property type="protein sequence ID" value="KAI4327127.1"/>
    <property type="molecule type" value="Genomic_DNA"/>
</dbReference>
<reference evidence="1 2" key="1">
    <citation type="journal article" date="2022" name="DNA Res.">
        <title>Chromosomal-level genome assembly of the orchid tree Bauhinia variegata (Leguminosae; Cercidoideae) supports the allotetraploid origin hypothesis of Bauhinia.</title>
        <authorList>
            <person name="Zhong Y."/>
            <person name="Chen Y."/>
            <person name="Zheng D."/>
            <person name="Pang J."/>
            <person name="Liu Y."/>
            <person name="Luo S."/>
            <person name="Meng S."/>
            <person name="Qian L."/>
            <person name="Wei D."/>
            <person name="Dai S."/>
            <person name="Zhou R."/>
        </authorList>
    </citation>
    <scope>NUCLEOTIDE SEQUENCE [LARGE SCALE GENOMIC DNA]</scope>
    <source>
        <strain evidence="1">BV-YZ2020</strain>
    </source>
</reference>
<evidence type="ECO:0000313" key="1">
    <source>
        <dbReference type="EMBL" id="KAI4327127.1"/>
    </source>
</evidence>
<gene>
    <name evidence="1" type="ORF">L6164_019626</name>
</gene>